<keyword evidence="7" id="KW-0325">Glycoprotein</keyword>
<comment type="caution">
    <text evidence="9">The sequence shown here is derived from an EMBL/GenBank/DDBJ whole genome shotgun (WGS) entry which is preliminary data.</text>
</comment>
<evidence type="ECO:0000256" key="2">
    <source>
        <dbReference type="ARBA" id="ARBA00022692"/>
    </source>
</evidence>
<name>A0A438GIT9_VITVI</name>
<dbReference type="GO" id="GO:0016020">
    <property type="term" value="C:membrane"/>
    <property type="evidence" value="ECO:0007669"/>
    <property type="project" value="UniProtKB-SubCell"/>
</dbReference>
<evidence type="ECO:0000256" key="8">
    <source>
        <dbReference type="SAM" id="SignalP"/>
    </source>
</evidence>
<dbReference type="Pfam" id="PF00560">
    <property type="entry name" value="LRR_1"/>
    <property type="match status" value="2"/>
</dbReference>
<evidence type="ECO:0000256" key="3">
    <source>
        <dbReference type="ARBA" id="ARBA00022729"/>
    </source>
</evidence>
<gene>
    <name evidence="9" type="ORF">CK203_057962</name>
</gene>
<dbReference type="Gene3D" id="3.80.10.10">
    <property type="entry name" value="Ribonuclease Inhibitor"/>
    <property type="match status" value="1"/>
</dbReference>
<protein>
    <submittedName>
        <fullName evidence="9">Uncharacterized protein</fullName>
    </submittedName>
</protein>
<keyword evidence="4" id="KW-1133">Transmembrane helix</keyword>
<dbReference type="PANTHER" id="PTHR48063:SF98">
    <property type="entry name" value="LRR RECEPTOR-LIKE SERINE_THREONINE-PROTEIN KINASE FLS2"/>
    <property type="match status" value="1"/>
</dbReference>
<evidence type="ECO:0000313" key="10">
    <source>
        <dbReference type="Proteomes" id="UP000288805"/>
    </source>
</evidence>
<keyword evidence="5" id="KW-0472">Membrane</keyword>
<dbReference type="SUPFAM" id="SSF52058">
    <property type="entry name" value="L domain-like"/>
    <property type="match status" value="1"/>
</dbReference>
<feature type="signal peptide" evidence="8">
    <location>
        <begin position="1"/>
        <end position="22"/>
    </location>
</feature>
<accession>A0A438GIT9</accession>
<dbReference type="AlphaFoldDB" id="A0A438GIT9"/>
<organism evidence="9 10">
    <name type="scientific">Vitis vinifera</name>
    <name type="common">Grape</name>
    <dbReference type="NCBI Taxonomy" id="29760"/>
    <lineage>
        <taxon>Eukaryota</taxon>
        <taxon>Viridiplantae</taxon>
        <taxon>Streptophyta</taxon>
        <taxon>Embryophyta</taxon>
        <taxon>Tracheophyta</taxon>
        <taxon>Spermatophyta</taxon>
        <taxon>Magnoliopsida</taxon>
        <taxon>eudicotyledons</taxon>
        <taxon>Gunneridae</taxon>
        <taxon>Pentapetalae</taxon>
        <taxon>rosids</taxon>
        <taxon>Vitales</taxon>
        <taxon>Vitaceae</taxon>
        <taxon>Viteae</taxon>
        <taxon>Vitis</taxon>
    </lineage>
</organism>
<proteinExistence type="predicted"/>
<evidence type="ECO:0000313" key="9">
    <source>
        <dbReference type="EMBL" id="RVW72121.1"/>
    </source>
</evidence>
<dbReference type="PANTHER" id="PTHR48063">
    <property type="entry name" value="LRR RECEPTOR-LIKE KINASE"/>
    <property type="match status" value="1"/>
</dbReference>
<feature type="chain" id="PRO_5018990439" evidence="8">
    <location>
        <begin position="23"/>
        <end position="197"/>
    </location>
</feature>
<evidence type="ECO:0000256" key="7">
    <source>
        <dbReference type="ARBA" id="ARBA00023180"/>
    </source>
</evidence>
<evidence type="ECO:0000256" key="6">
    <source>
        <dbReference type="ARBA" id="ARBA00023170"/>
    </source>
</evidence>
<dbReference type="EMBL" id="QGNW01000422">
    <property type="protein sequence ID" value="RVW72121.1"/>
    <property type="molecule type" value="Genomic_DNA"/>
</dbReference>
<dbReference type="InterPro" id="IPR032675">
    <property type="entry name" value="LRR_dom_sf"/>
</dbReference>
<keyword evidence="3 8" id="KW-0732">Signal</keyword>
<dbReference type="Proteomes" id="UP000288805">
    <property type="component" value="Unassembled WGS sequence"/>
</dbReference>
<sequence length="197" mass="22029">MTISKAMIVFPLLCFLFSTISTLSHQNTLVCSETEKRALLSFKHTLSDPAHRLHLGILTKTAVDGMESIVTTSLVSPALLQLEFLNHLDLSWNDFGGTPIPSFLGSMRSLTYLDLSYASFGGLIPPQLGNLSNLQHLSLGSGYSFYEPQLYVENLGWISHLSSLEYLLMYEVDLQRELHWLDLHLCYLPFPSCTCGV</sequence>
<dbReference type="InterPro" id="IPR001611">
    <property type="entry name" value="Leu-rich_rpt"/>
</dbReference>
<evidence type="ECO:0000256" key="5">
    <source>
        <dbReference type="ARBA" id="ARBA00023136"/>
    </source>
</evidence>
<keyword evidence="2" id="KW-0812">Transmembrane</keyword>
<keyword evidence="6" id="KW-0675">Receptor</keyword>
<evidence type="ECO:0000256" key="1">
    <source>
        <dbReference type="ARBA" id="ARBA00004479"/>
    </source>
</evidence>
<reference evidence="9 10" key="1">
    <citation type="journal article" date="2018" name="PLoS Genet.">
        <title>Population sequencing reveals clonal diversity and ancestral inbreeding in the grapevine cultivar Chardonnay.</title>
        <authorList>
            <person name="Roach M.J."/>
            <person name="Johnson D.L."/>
            <person name="Bohlmann J."/>
            <person name="van Vuuren H.J."/>
            <person name="Jones S.J."/>
            <person name="Pretorius I.S."/>
            <person name="Schmidt S.A."/>
            <person name="Borneman A.R."/>
        </authorList>
    </citation>
    <scope>NUCLEOTIDE SEQUENCE [LARGE SCALE GENOMIC DNA]</scope>
    <source>
        <strain evidence="10">cv. Chardonnay</strain>
        <tissue evidence="9">Leaf</tissue>
    </source>
</reference>
<dbReference type="InterPro" id="IPR046956">
    <property type="entry name" value="RLP23-like"/>
</dbReference>
<evidence type="ECO:0000256" key="4">
    <source>
        <dbReference type="ARBA" id="ARBA00022989"/>
    </source>
</evidence>
<comment type="subcellular location">
    <subcellularLocation>
        <location evidence="1">Membrane</location>
        <topology evidence="1">Single-pass type I membrane protein</topology>
    </subcellularLocation>
</comment>